<dbReference type="Gene3D" id="3.60.15.10">
    <property type="entry name" value="Ribonuclease Z/Hydroxyacylglutathione hydrolase-like"/>
    <property type="match status" value="1"/>
</dbReference>
<accession>A0A1H1N8F0</accession>
<evidence type="ECO:0008006" key="3">
    <source>
        <dbReference type="Google" id="ProtNLM"/>
    </source>
</evidence>
<dbReference type="EMBL" id="LT629763">
    <property type="protein sequence ID" value="SDR94479.1"/>
    <property type="molecule type" value="Genomic_DNA"/>
</dbReference>
<dbReference type="AlphaFoldDB" id="A0A1H1N8F0"/>
<dbReference type="SUPFAM" id="SSF56281">
    <property type="entry name" value="Metallo-hydrolase/oxidoreductase"/>
    <property type="match status" value="1"/>
</dbReference>
<sequence length="234" mass="26162">MHPPAYPHDPIQQLYAGVYWVQGSIRMGPGLRMNRNMVIVQNHGELTLINPVRLSEHGLASLDALGKVTHLLRLSDFHGMDDAFYLERYSCAFWAQPGQATYPQPAPDHVITEQLAPPLPDAAFFVFRTAIYPEAALLLKQHKLLVTGDSVQYHAHWRYFSIITRLVFKLLGFKKGINIGGPWRKRVTPKGGSLRADFDSLLNLDFDALIAAHGQPLASGAKAALRQEAEQVFK</sequence>
<dbReference type="InterPro" id="IPR036866">
    <property type="entry name" value="RibonucZ/Hydroxyglut_hydro"/>
</dbReference>
<dbReference type="Proteomes" id="UP000243413">
    <property type="component" value="Chromosome I"/>
</dbReference>
<reference evidence="2" key="1">
    <citation type="submission" date="2016-10" db="EMBL/GenBank/DDBJ databases">
        <authorList>
            <person name="Varghese N."/>
            <person name="Submissions S."/>
        </authorList>
    </citation>
    <scope>NUCLEOTIDE SEQUENCE [LARGE SCALE GENOMIC DNA]</scope>
    <source>
        <strain evidence="2">JCM 14963</strain>
    </source>
</reference>
<organism evidence="1 2">
    <name type="scientific">Halopseudomonas sabulinigri</name>
    <dbReference type="NCBI Taxonomy" id="472181"/>
    <lineage>
        <taxon>Bacteria</taxon>
        <taxon>Pseudomonadati</taxon>
        <taxon>Pseudomonadota</taxon>
        <taxon>Gammaproteobacteria</taxon>
        <taxon>Pseudomonadales</taxon>
        <taxon>Pseudomonadaceae</taxon>
        <taxon>Halopseudomonas</taxon>
    </lineage>
</organism>
<evidence type="ECO:0000313" key="1">
    <source>
        <dbReference type="EMBL" id="SDR94479.1"/>
    </source>
</evidence>
<dbReference type="STRING" id="472181.SAMN05216271_0793"/>
<dbReference type="RefSeq" id="WP_231702000.1">
    <property type="nucleotide sequence ID" value="NZ_LT629763.1"/>
</dbReference>
<proteinExistence type="predicted"/>
<evidence type="ECO:0000313" key="2">
    <source>
        <dbReference type="Proteomes" id="UP000243413"/>
    </source>
</evidence>
<name>A0A1H1N8F0_9GAMM</name>
<gene>
    <name evidence="1" type="ORF">SAMN05216271_0793</name>
</gene>
<protein>
    <recommendedName>
        <fullName evidence="3">MBL fold metallo-hydrolase</fullName>
    </recommendedName>
</protein>